<sequence>MATENAGRYRHSLGDWDSQKRQFSFDTAVVTAVNHDAEKAAHDALVAAIADVTLGELDFEEFVADREQIRPFVRSANSVAQVNIEMVVTFEDDVTLAQQATRIPTADLEDETLWTIGTNRWDPTDAKWVTFIAAFEAHVLSKLGNAVSIVKVEYLQ</sequence>
<reference evidence="1" key="1">
    <citation type="journal article" date="2015" name="Nature">
        <title>Complex archaea that bridge the gap between prokaryotes and eukaryotes.</title>
        <authorList>
            <person name="Spang A."/>
            <person name="Saw J.H."/>
            <person name="Jorgensen S.L."/>
            <person name="Zaremba-Niedzwiedzka K."/>
            <person name="Martijn J."/>
            <person name="Lind A.E."/>
            <person name="van Eijk R."/>
            <person name="Schleper C."/>
            <person name="Guy L."/>
            <person name="Ettema T.J."/>
        </authorList>
    </citation>
    <scope>NUCLEOTIDE SEQUENCE</scope>
</reference>
<proteinExistence type="predicted"/>
<gene>
    <name evidence="1" type="ORF">LCGC14_2098960</name>
</gene>
<dbReference type="AlphaFoldDB" id="A0A0F9EAQ9"/>
<comment type="caution">
    <text evidence="1">The sequence shown here is derived from an EMBL/GenBank/DDBJ whole genome shotgun (WGS) entry which is preliminary data.</text>
</comment>
<protein>
    <submittedName>
        <fullName evidence="1">Uncharacterized protein</fullName>
    </submittedName>
</protein>
<name>A0A0F9EAQ9_9ZZZZ</name>
<evidence type="ECO:0000313" key="1">
    <source>
        <dbReference type="EMBL" id="KKL71034.1"/>
    </source>
</evidence>
<dbReference type="EMBL" id="LAZR01025713">
    <property type="protein sequence ID" value="KKL71034.1"/>
    <property type="molecule type" value="Genomic_DNA"/>
</dbReference>
<organism evidence="1">
    <name type="scientific">marine sediment metagenome</name>
    <dbReference type="NCBI Taxonomy" id="412755"/>
    <lineage>
        <taxon>unclassified sequences</taxon>
        <taxon>metagenomes</taxon>
        <taxon>ecological metagenomes</taxon>
    </lineage>
</organism>
<accession>A0A0F9EAQ9</accession>